<comment type="caution">
    <text evidence="1">The sequence shown here is derived from an EMBL/GenBank/DDBJ whole genome shotgun (WGS) entry which is preliminary data.</text>
</comment>
<keyword evidence="2" id="KW-1185">Reference proteome</keyword>
<evidence type="ECO:0000313" key="2">
    <source>
        <dbReference type="Proteomes" id="UP001465976"/>
    </source>
</evidence>
<organism evidence="1 2">
    <name type="scientific">Marasmius crinis-equi</name>
    <dbReference type="NCBI Taxonomy" id="585013"/>
    <lineage>
        <taxon>Eukaryota</taxon>
        <taxon>Fungi</taxon>
        <taxon>Dikarya</taxon>
        <taxon>Basidiomycota</taxon>
        <taxon>Agaricomycotina</taxon>
        <taxon>Agaricomycetes</taxon>
        <taxon>Agaricomycetidae</taxon>
        <taxon>Agaricales</taxon>
        <taxon>Marasmiineae</taxon>
        <taxon>Marasmiaceae</taxon>
        <taxon>Marasmius</taxon>
    </lineage>
</organism>
<reference evidence="1 2" key="1">
    <citation type="submission" date="2024-02" db="EMBL/GenBank/DDBJ databases">
        <title>A draft genome for the cacao thread blight pathogen Marasmius crinis-equi.</title>
        <authorList>
            <person name="Cohen S.P."/>
            <person name="Baruah I.K."/>
            <person name="Amoako-Attah I."/>
            <person name="Bukari Y."/>
            <person name="Meinhardt L.W."/>
            <person name="Bailey B.A."/>
        </authorList>
    </citation>
    <scope>NUCLEOTIDE SEQUENCE [LARGE SCALE GENOMIC DNA]</scope>
    <source>
        <strain evidence="1 2">GH-76</strain>
    </source>
</reference>
<dbReference type="EMBL" id="JBAHYK010002290">
    <property type="protein sequence ID" value="KAL0565377.1"/>
    <property type="molecule type" value="Genomic_DNA"/>
</dbReference>
<gene>
    <name evidence="1" type="ORF">V5O48_016644</name>
</gene>
<protein>
    <submittedName>
        <fullName evidence="1">Uncharacterized protein</fullName>
    </submittedName>
</protein>
<name>A0ABR3ER47_9AGAR</name>
<accession>A0ABR3ER47</accession>
<feature type="non-terminal residue" evidence="1">
    <location>
        <position position="458"/>
    </location>
</feature>
<proteinExistence type="predicted"/>
<dbReference type="Proteomes" id="UP001465976">
    <property type="component" value="Unassembled WGS sequence"/>
</dbReference>
<evidence type="ECO:0000313" key="1">
    <source>
        <dbReference type="EMBL" id="KAL0565377.1"/>
    </source>
</evidence>
<sequence length="458" mass="51302">MANPSYFANSHGLVIGSDGNFATVHGNQILNYFNREPERKTALTIYDQVMLGDIYRTEDFGVYKYSSQRWWDFKADRTICAAEVIGVEGRAFTMISYTGPEAREDGSSLNAGPFQVYGINTNVPTVLFYDERQPLAKFSGSLGVWGRGYLGALINQLNCDENEIWLDPKKGELCQGPAGPKCGYIYGVGSRWGNLSCSAELLQEGNCLAYLASLKARGVDRDVVKEIAGHWSGAWSEVKVHQPTILSTSTNATVAVSGGLWKESLGCGEREVMENGATRFTLKNEGDFFYVEPDWVEQCGVWLSQALSVFHARGISLDDDLSQFELISPDLSLAGELSDSETTRQRRRKKTIYLFLGPLSPSTPSDWCDTSSLHYWSFDPTGQHPLPPKICEHLGLPIELDLYVCSTRRCGWNNEAYKRMHQYQVTRGFDPKTINFARHLGYPIYQVQSDSDRFEDVD</sequence>